<dbReference type="GO" id="GO:0008168">
    <property type="term" value="F:methyltransferase activity"/>
    <property type="evidence" value="ECO:0007669"/>
    <property type="project" value="UniProtKB-KW"/>
</dbReference>
<dbReference type="InterPro" id="IPR029063">
    <property type="entry name" value="SAM-dependent_MTases_sf"/>
</dbReference>
<dbReference type="PANTHER" id="PTHR43619:SF2">
    <property type="entry name" value="S-ADENOSYL-L-METHIONINE-DEPENDENT METHYLTRANSFERASES SUPERFAMILY PROTEIN"/>
    <property type="match status" value="1"/>
</dbReference>
<accession>A0ABQ3NGB6</accession>
<organism evidence="7 8">
    <name type="scientific">Streptomyces virginiae</name>
    <name type="common">Streptomyces cinnamonensis</name>
    <dbReference type="NCBI Taxonomy" id="1961"/>
    <lineage>
        <taxon>Bacteria</taxon>
        <taxon>Bacillati</taxon>
        <taxon>Actinomycetota</taxon>
        <taxon>Actinomycetes</taxon>
        <taxon>Kitasatosporales</taxon>
        <taxon>Streptomycetaceae</taxon>
        <taxon>Streptomyces</taxon>
    </lineage>
</organism>
<dbReference type="NCBIfam" id="TIGR00027">
    <property type="entry name" value="mthyl_TIGR00027"/>
    <property type="match status" value="1"/>
</dbReference>
<reference evidence="8" key="1">
    <citation type="submission" date="2020-09" db="EMBL/GenBank/DDBJ databases">
        <title>Whole genome shotgun sequence of Streptomyces cinnamonensis NBRC 15873.</title>
        <authorList>
            <person name="Komaki H."/>
            <person name="Tamura T."/>
        </authorList>
    </citation>
    <scope>NUCLEOTIDE SEQUENCE [LARGE SCALE GENOMIC DNA]</scope>
    <source>
        <strain evidence="8">NBRC 15873</strain>
    </source>
</reference>
<dbReference type="SUPFAM" id="SSF53335">
    <property type="entry name" value="S-adenosyl-L-methionine-dependent methyltransferases"/>
    <property type="match status" value="1"/>
</dbReference>
<proteinExistence type="inferred from homology"/>
<keyword evidence="5 6" id="KW-0949">S-adenosyl-L-methionine</keyword>
<dbReference type="InterPro" id="IPR007213">
    <property type="entry name" value="Ppm1/Ppm2/Tcmp"/>
</dbReference>
<name>A0ABQ3NGB6_STRVG</name>
<dbReference type="Pfam" id="PF04072">
    <property type="entry name" value="LCM"/>
    <property type="match status" value="1"/>
</dbReference>
<keyword evidence="8" id="KW-1185">Reference proteome</keyword>
<dbReference type="GeneID" id="86957541"/>
<dbReference type="EMBL" id="BNDV01000002">
    <property type="protein sequence ID" value="GHI11829.1"/>
    <property type="molecule type" value="Genomic_DNA"/>
</dbReference>
<evidence type="ECO:0000256" key="4">
    <source>
        <dbReference type="ARBA" id="ARBA00022679"/>
    </source>
</evidence>
<dbReference type="RefSeq" id="WP_158718374.1">
    <property type="nucleotide sequence ID" value="NZ_BNDV01000002.1"/>
</dbReference>
<evidence type="ECO:0000256" key="1">
    <source>
        <dbReference type="ARBA" id="ARBA00003907"/>
    </source>
</evidence>
<evidence type="ECO:0000256" key="2">
    <source>
        <dbReference type="ARBA" id="ARBA00008138"/>
    </source>
</evidence>
<evidence type="ECO:0000256" key="5">
    <source>
        <dbReference type="ARBA" id="ARBA00022691"/>
    </source>
</evidence>
<evidence type="ECO:0000313" key="7">
    <source>
        <dbReference type="EMBL" id="GHI11829.1"/>
    </source>
</evidence>
<dbReference type="PANTHER" id="PTHR43619">
    <property type="entry name" value="S-ADENOSYL-L-METHIONINE-DEPENDENT METHYLTRANSFERASE YKTD-RELATED"/>
    <property type="match status" value="1"/>
</dbReference>
<evidence type="ECO:0000256" key="6">
    <source>
        <dbReference type="RuleBase" id="RU362030"/>
    </source>
</evidence>
<keyword evidence="3 6" id="KW-0489">Methyltransferase</keyword>
<dbReference type="Proteomes" id="UP000660554">
    <property type="component" value="Unassembled WGS sequence"/>
</dbReference>
<keyword evidence="4" id="KW-0808">Transferase</keyword>
<comment type="function">
    <text evidence="1 6">Exhibits S-adenosyl-L-methionine-dependent methyltransferase activity.</text>
</comment>
<comment type="similarity">
    <text evidence="2 6">Belongs to the UPF0677 family.</text>
</comment>
<dbReference type="InterPro" id="IPR011610">
    <property type="entry name" value="SAM_mthyl_Trfase_ML2640-like"/>
</dbReference>
<dbReference type="EC" id="2.1.1.-" evidence="6"/>
<protein>
    <recommendedName>
        <fullName evidence="6">S-adenosyl-L-methionine-dependent methyltransferase</fullName>
        <ecNumber evidence="6">2.1.1.-</ecNumber>
    </recommendedName>
</protein>
<dbReference type="GO" id="GO:0032259">
    <property type="term" value="P:methylation"/>
    <property type="evidence" value="ECO:0007669"/>
    <property type="project" value="UniProtKB-KW"/>
</dbReference>
<sequence length="283" mass="31249">MAASESKERLDPLAKTALWTASMRAREHEREDRLFCDPLASLLAGTEGPAIMQRFEGAVQPGVEDPALAVRTRYLDDQLVAQDGAGMRQFVSLAAGMDTRAFRLPWSPGVTVFELDRPALLTLKDELLERAGVHSRCEWIPLGVDLMADWTTPLLEAGFDRARSTTWLIEGLLYFLDPLECDLLLRQLSEMSASGSRLLADYVGRTVLESAAMASWRMRMEEQGHPWKSGSDDPQSLFAGFGWTVRVAAYGDPDVDYGRWGDAVIAPGVPGTRGRYLVSGELV</sequence>
<evidence type="ECO:0000313" key="8">
    <source>
        <dbReference type="Proteomes" id="UP000660554"/>
    </source>
</evidence>
<comment type="caution">
    <text evidence="7">The sequence shown here is derived from an EMBL/GenBank/DDBJ whole genome shotgun (WGS) entry which is preliminary data.</text>
</comment>
<dbReference type="Gene3D" id="3.40.50.150">
    <property type="entry name" value="Vaccinia Virus protein VP39"/>
    <property type="match status" value="1"/>
</dbReference>
<gene>
    <name evidence="7" type="ORF">Scinn_12920</name>
</gene>
<evidence type="ECO:0000256" key="3">
    <source>
        <dbReference type="ARBA" id="ARBA00022603"/>
    </source>
</evidence>